<dbReference type="GO" id="GO:0005524">
    <property type="term" value="F:ATP binding"/>
    <property type="evidence" value="ECO:0007669"/>
    <property type="project" value="UniProtKB-KW"/>
</dbReference>
<dbReference type="GO" id="GO:0006369">
    <property type="term" value="P:termination of RNA polymerase II transcription"/>
    <property type="evidence" value="ECO:0007669"/>
    <property type="project" value="TreeGrafter"/>
</dbReference>
<feature type="region of interest" description="Disordered" evidence="7">
    <location>
        <begin position="1024"/>
        <end position="1124"/>
    </location>
</feature>
<evidence type="ECO:0000313" key="13">
    <source>
        <dbReference type="Proteomes" id="UP000311382"/>
    </source>
</evidence>
<dbReference type="InterPro" id="IPR045055">
    <property type="entry name" value="DNA2/NAM7-like"/>
</dbReference>
<evidence type="ECO:0000256" key="4">
    <source>
        <dbReference type="ARBA" id="ARBA00022806"/>
    </source>
</evidence>
<dbReference type="GO" id="GO:0016787">
    <property type="term" value="F:hydrolase activity"/>
    <property type="evidence" value="ECO:0007669"/>
    <property type="project" value="UniProtKB-KW"/>
</dbReference>
<dbReference type="InterPro" id="IPR027417">
    <property type="entry name" value="P-loop_NTPase"/>
</dbReference>
<evidence type="ECO:0000259" key="8">
    <source>
        <dbReference type="Pfam" id="PF12726"/>
    </source>
</evidence>
<protein>
    <submittedName>
        <fullName evidence="12">SEN1 N terminal-domain-containing protein</fullName>
    </submittedName>
</protein>
<dbReference type="Pfam" id="PF12726">
    <property type="entry name" value="SEN1_N"/>
    <property type="match status" value="1"/>
</dbReference>
<feature type="region of interest" description="Disordered" evidence="7">
    <location>
        <begin position="1137"/>
        <end position="1182"/>
    </location>
</feature>
<dbReference type="STRING" id="5288.A0A5C5G5A0"/>
<evidence type="ECO:0000256" key="6">
    <source>
        <dbReference type="SAM" id="Coils"/>
    </source>
</evidence>
<feature type="compositionally biased region" description="Low complexity" evidence="7">
    <location>
        <begin position="1036"/>
        <end position="1046"/>
    </location>
</feature>
<sequence>MAAPLTASSSRTTTPPTLTPPPRLVNDLAALRDPARVSDELWQDATEESVLWLLSLASPARPSTASSSAPAPSAKGKERARVDDDGVALEEGLVHWYCGARGSAGCWEPATLCVRLLGMKRLKQVAEWRDHFERLMQACPACVEAYQRAKREFRDNYLRHYKPEKSIETFGKGVESIERSSVLASFAAAGFDTPPSPHSDSPWRPSRPASLASAPIAAVHNVLANPHLVEDDDVLEMLLSGLPLSQPLPLPRTPSAGLLALRLHHSRLLREFAELQLSRCTRQSSSLEYQQKALGAVLDSHLGVLASRDRGEVGAATGIRMLYTDQRRDFMEGIAACLRVLSGEAIRDHLVRRANSLSASLDVVHLVCAHLGDAGDHLEGVLAGFKILLERLGAHFWSVGDDKYEEVVLHAILDNPELHEAFETDPLLVSGSTSALDSPWLDWLAPFLLSVAHSPTLFTNSLALVASTFLDRLQQPRLEAHVRTRALQVALALLTDVFLAPSTAPTPSSSTADLVATAPRYPHAAAAAKVLDLHAATIASFAFSATFLAPEWATASETARTFVAGLTRRDGKAVARAVYQLANFSQQHNERERRERKRLQRIAAGDEAAKKERELPPVQPPRVVAFAKALWDQAYANVREGDTRGAAILVQGVAATAPFEKLTSRSWAVKDLVRPQMKAVNDALAAVRDPVVDLVMQLADEPTHVLLDFLGRPSVVQHMIALLMSPVEAVHNTAQGLVKQAFDATTRRDVFHCLMAKWPEATLRGLASALQQFQTSAKILPEACGMAKRLVRCLSDTLDVLCDKTDGLLRDPDFVRRGRDFKLQAKLVALWKLMGEALALLFRRTPDWAVFFENDEMTEWMRDAILFGADMLDQFRVLETVISGQSLDRFASSTSVEDPGSPTKGSTTKESHMAESMISALADPLEDLIAWLRLNDEDLLTHAFNLVLRMLARFTRSRIALRDTTLAKLRRIADKPAAGTSQEREKRSTILRENELLQLREAIEDNEDAARLRKEGGKRAAEVLELSDDDVKPGGAAAAASSSSSSLRIKGKVTTSAGPVQSKLPFPTLAGRAPPPAATSKKPARPAVPVQARPRGVPWTTYSSKKADESDTESSDDEDVVRGADGKKLTGLALLAKDQKPTIRKPQQESRRGVVMLGIRDGGDDRRGPNPRSRTAGALAGRSLEDRQAIRAARLRSAQDLSKLHRTLLQWDPACDDDVPPNVRLPDRLGGAFKSARDYFAAFEPLLLTECWEQVRQAKLEARQEGQVLQVDIAGRQSVDDFIDVFCTVDHSQLRDRIFFGETDLVWLRQGPRQIYAKIQAVARKREHLELTMRCHLGNDVHAAGSALVGRTKWELVKLANLSTVHREYAALQALEFIDLCGDILDPRPPAALGADARTIEKHMKAYKVNEPQAIAIHGALRSNGFSLIQGPPGTGKTSTIVGLVGAFVDSRPKVAAPISVGRATAPGEVPPVAKILLCAPSNAAVDEVAKRLKEGVRLMDGTLYVPKVVRIGADSAIDIAVKDVFIDELVESALSGTKSTTGSSDAQARMQAMRTEIDTLRGERDLKRLEMDSVVSNDYKRGELNVELKKIKSRLFELQQRLDSEKDKAQQSRRAMDAEQRKMRLKILSEADVICSTLSGAGHDYMSQLPFDFETVIIDEAAQSIELSSLIPLKYGCTRCILVGDPLQLPPTVISSVAARGGYDRSLFVRVMQRGPQAVHLLSIQYRMHPNISAFPSAAFYQSRLTDGPNMDQKTLQPWHANALFPPYAFYHVEGQEQTGRHHSFTNPVEAATALAIYDRLKREYSTIDFDYRVGIVTPYKGQVGELKRQFRHRFGDDIISKISFNTVDGFQGQEKDIIILSCVRGGTADKGVGFLADTRRMNVALTRARSSIWILGDSNKLRFNQYWGKLVGDAEARSLFRKADVNTFRASSFAPPVVRTAPIAVVKSSAAPLETSTTYDPSLGAAHSRRPGVNPALVGAPPAQLKRPNGTGAAAEGGGAAKRPKLEEGEVDERKTALPVGLHAVPRRALPGRPNGAAPPPPAGGAAAGGSGASASAPARPPVATVVKKKAAPSLFVPKKRPHPK</sequence>
<feature type="domain" description="DNA2/NAM7 helicase-like C-terminal" evidence="10">
    <location>
        <begin position="1704"/>
        <end position="1900"/>
    </location>
</feature>
<dbReference type="CDD" id="cd18808">
    <property type="entry name" value="SF1_C_Upf1"/>
    <property type="match status" value="1"/>
</dbReference>
<keyword evidence="5" id="KW-0067">ATP-binding</keyword>
<evidence type="ECO:0000256" key="7">
    <source>
        <dbReference type="SAM" id="MobiDB-lite"/>
    </source>
</evidence>
<feature type="domain" description="Helicase SEN1 beta-barrel" evidence="11">
    <location>
        <begin position="1266"/>
        <end position="1359"/>
    </location>
</feature>
<feature type="domain" description="DNA2/NAM7 helicase helicase" evidence="9">
    <location>
        <begin position="1409"/>
        <end position="1696"/>
    </location>
</feature>
<feature type="compositionally biased region" description="Acidic residues" evidence="7">
    <location>
        <begin position="1110"/>
        <end position="1119"/>
    </location>
</feature>
<feature type="compositionally biased region" description="Basic and acidic residues" evidence="7">
    <location>
        <begin position="1137"/>
        <end position="1152"/>
    </location>
</feature>
<feature type="domain" description="Helicase Sen1 N-terminal" evidence="8">
    <location>
        <begin position="128"/>
        <end position="944"/>
    </location>
</feature>
<evidence type="ECO:0000259" key="11">
    <source>
        <dbReference type="Pfam" id="PF23576"/>
    </source>
</evidence>
<dbReference type="SUPFAM" id="SSF52540">
    <property type="entry name" value="P-loop containing nucleoside triphosphate hydrolases"/>
    <property type="match status" value="1"/>
</dbReference>
<dbReference type="EMBL" id="SOZI01000015">
    <property type="protein sequence ID" value="TNY23131.1"/>
    <property type="molecule type" value="Genomic_DNA"/>
</dbReference>
<evidence type="ECO:0000259" key="10">
    <source>
        <dbReference type="Pfam" id="PF13087"/>
    </source>
</evidence>
<accession>A0A5C5G5A0</accession>
<dbReference type="OrthoDB" id="6513042at2759"/>
<feature type="compositionally biased region" description="Low complexity" evidence="7">
    <location>
        <begin position="2055"/>
        <end position="2068"/>
    </location>
</feature>
<evidence type="ECO:0000256" key="1">
    <source>
        <dbReference type="ARBA" id="ARBA00007913"/>
    </source>
</evidence>
<dbReference type="PANTHER" id="PTHR10887">
    <property type="entry name" value="DNA2/NAM7 HELICASE FAMILY"/>
    <property type="match status" value="1"/>
</dbReference>
<comment type="caution">
    <text evidence="12">The sequence shown here is derived from an EMBL/GenBank/DDBJ whole genome shotgun (WGS) entry which is preliminary data.</text>
</comment>
<feature type="compositionally biased region" description="Basic and acidic residues" evidence="7">
    <location>
        <begin position="2006"/>
        <end position="2018"/>
    </location>
</feature>
<dbReference type="GO" id="GO:0016604">
    <property type="term" value="C:nuclear body"/>
    <property type="evidence" value="ECO:0007669"/>
    <property type="project" value="TreeGrafter"/>
</dbReference>
<evidence type="ECO:0000256" key="3">
    <source>
        <dbReference type="ARBA" id="ARBA00022801"/>
    </source>
</evidence>
<evidence type="ECO:0000313" key="12">
    <source>
        <dbReference type="EMBL" id="TNY23131.1"/>
    </source>
</evidence>
<gene>
    <name evidence="12" type="ORF">DMC30DRAFT_67997</name>
</gene>
<organism evidence="12 13">
    <name type="scientific">Rhodotorula diobovata</name>
    <dbReference type="NCBI Taxonomy" id="5288"/>
    <lineage>
        <taxon>Eukaryota</taxon>
        <taxon>Fungi</taxon>
        <taxon>Dikarya</taxon>
        <taxon>Basidiomycota</taxon>
        <taxon>Pucciniomycotina</taxon>
        <taxon>Microbotryomycetes</taxon>
        <taxon>Sporidiobolales</taxon>
        <taxon>Sporidiobolaceae</taxon>
        <taxon>Rhodotorula</taxon>
    </lineage>
</organism>
<feature type="coiled-coil region" evidence="6">
    <location>
        <begin position="1544"/>
        <end position="1623"/>
    </location>
</feature>
<reference evidence="12 13" key="1">
    <citation type="submission" date="2019-03" db="EMBL/GenBank/DDBJ databases">
        <title>Rhodosporidium diobovatum UCD-FST 08-225 genome sequencing, assembly, and annotation.</title>
        <authorList>
            <person name="Fakankun I.U."/>
            <person name="Fristensky B."/>
            <person name="Levin D.B."/>
        </authorList>
    </citation>
    <scope>NUCLEOTIDE SEQUENCE [LARGE SCALE GENOMIC DNA]</scope>
    <source>
        <strain evidence="12 13">UCD-FST 08-225</strain>
    </source>
</reference>
<feature type="region of interest" description="Disordered" evidence="7">
    <location>
        <begin position="60"/>
        <end position="82"/>
    </location>
</feature>
<dbReference type="InterPro" id="IPR024481">
    <property type="entry name" value="Helicase_Sen1_N"/>
</dbReference>
<dbReference type="GO" id="GO:0005694">
    <property type="term" value="C:chromosome"/>
    <property type="evidence" value="ECO:0007669"/>
    <property type="project" value="UniProtKB-ARBA"/>
</dbReference>
<feature type="region of interest" description="Disordered" evidence="7">
    <location>
        <begin position="1"/>
        <end position="25"/>
    </location>
</feature>
<dbReference type="InterPro" id="IPR041679">
    <property type="entry name" value="DNA2/NAM7-like_C"/>
</dbReference>
<keyword evidence="2" id="KW-0547">Nucleotide-binding</keyword>
<feature type="compositionally biased region" description="Low complexity" evidence="7">
    <location>
        <begin position="60"/>
        <end position="74"/>
    </location>
</feature>
<dbReference type="Pfam" id="PF23576">
    <property type="entry name" value="SEN1_barrel"/>
    <property type="match status" value="1"/>
</dbReference>
<dbReference type="InterPro" id="IPR056474">
    <property type="entry name" value="SEN1_barrel"/>
</dbReference>
<dbReference type="Gene3D" id="3.40.50.300">
    <property type="entry name" value="P-loop containing nucleotide triphosphate hydrolases"/>
    <property type="match status" value="2"/>
</dbReference>
<dbReference type="PANTHER" id="PTHR10887:SF495">
    <property type="entry name" value="HELICASE SENATAXIN ISOFORM X1-RELATED"/>
    <property type="match status" value="1"/>
</dbReference>
<dbReference type="InterPro" id="IPR047187">
    <property type="entry name" value="SF1_C_Upf1"/>
</dbReference>
<dbReference type="GO" id="GO:0004386">
    <property type="term" value="F:helicase activity"/>
    <property type="evidence" value="ECO:0007669"/>
    <property type="project" value="UniProtKB-KW"/>
</dbReference>
<name>A0A5C5G5A0_9BASI</name>
<evidence type="ECO:0000259" key="9">
    <source>
        <dbReference type="Pfam" id="PF13086"/>
    </source>
</evidence>
<feature type="compositionally biased region" description="Low complexity" evidence="7">
    <location>
        <begin position="1078"/>
        <end position="1098"/>
    </location>
</feature>
<dbReference type="CDD" id="cd18042">
    <property type="entry name" value="DEXXQc_SETX"/>
    <property type="match status" value="1"/>
</dbReference>
<feature type="region of interest" description="Disordered" evidence="7">
    <location>
        <begin position="1956"/>
        <end position="2087"/>
    </location>
</feature>
<dbReference type="FunFam" id="3.40.50.300:FF:000326">
    <property type="entry name" value="P-loop containing nucleoside triphosphate hydrolase"/>
    <property type="match status" value="1"/>
</dbReference>
<dbReference type="Pfam" id="PF13087">
    <property type="entry name" value="AAA_12"/>
    <property type="match status" value="1"/>
</dbReference>
<comment type="similarity">
    <text evidence="1">Belongs to the DNA2/NAM7 helicase family.</text>
</comment>
<evidence type="ECO:0000256" key="5">
    <source>
        <dbReference type="ARBA" id="ARBA00022840"/>
    </source>
</evidence>
<keyword evidence="13" id="KW-1185">Reference proteome</keyword>
<feature type="compositionally biased region" description="Low complexity" evidence="7">
    <location>
        <begin position="1"/>
        <end position="16"/>
    </location>
</feature>
<dbReference type="Pfam" id="PF13086">
    <property type="entry name" value="AAA_11"/>
    <property type="match status" value="1"/>
</dbReference>
<dbReference type="InterPro" id="IPR041677">
    <property type="entry name" value="DNA2/NAM7_AAA_11"/>
</dbReference>
<proteinExistence type="inferred from homology"/>
<feature type="region of interest" description="Disordered" evidence="7">
    <location>
        <begin position="892"/>
        <end position="911"/>
    </location>
</feature>
<dbReference type="GO" id="GO:0001147">
    <property type="term" value="F:transcription termination site sequence-specific DNA binding"/>
    <property type="evidence" value="ECO:0007669"/>
    <property type="project" value="TreeGrafter"/>
</dbReference>
<keyword evidence="3" id="KW-0378">Hydrolase</keyword>
<keyword evidence="4" id="KW-0347">Helicase</keyword>
<feature type="compositionally biased region" description="Low complexity" evidence="7">
    <location>
        <begin position="2029"/>
        <end position="2038"/>
    </location>
</feature>
<keyword evidence="6" id="KW-0175">Coiled coil</keyword>
<evidence type="ECO:0000256" key="2">
    <source>
        <dbReference type="ARBA" id="ARBA00022741"/>
    </source>
</evidence>
<dbReference type="Proteomes" id="UP000311382">
    <property type="component" value="Unassembled WGS sequence"/>
</dbReference>